<keyword evidence="3 7" id="KW-0238">DNA-binding</keyword>
<sequence>MMSYPLAGTDNNAASVDFRVAGAQDLFELLSAILPHVPEWIIFEITRVAKYGKAATDLRNFIERILNLAEVPVHCSILDHAVDQVSNFKRNFTFTSTQSRSRALNVIDSGVTNCTGIINITNNVIESTSITKAKRPVNSYMAFRSYYRVMFRNHQQRDISGFMKVMWDSDPFKAKWSILAKAYSTIRDEVGKTAAPLAGFLDKVVPLVGIVPRNMYLETMGWTMCHDSKTLARTFIPNMDNFDEMYLKTGMTSEFVVTWYKAKKDNPDAVFERKVHHNPPDFVLSPALRKEANELARSAGFEDLWAFNAAMPLAPFRNAAMTAQAETRARAAKEAYVPTEAELNESLKDSLNRMSPEVMRQVDAIGKRFSSPELLDPYPVIRKPPTTWITCLTRTVFLSSRTSTSPLCAKASSPN</sequence>
<dbReference type="Pfam" id="PF04769">
    <property type="entry name" value="MATalpha_HMGbox"/>
    <property type="match status" value="1"/>
</dbReference>
<evidence type="ECO:0000256" key="2">
    <source>
        <dbReference type="ARBA" id="ARBA00023015"/>
    </source>
</evidence>
<comment type="similarity">
    <text evidence="7">Belongs to the MATALPHA1 family.</text>
</comment>
<proteinExistence type="inferred from homology"/>
<evidence type="ECO:0000256" key="4">
    <source>
        <dbReference type="ARBA" id="ARBA00023163"/>
    </source>
</evidence>
<evidence type="ECO:0000256" key="7">
    <source>
        <dbReference type="RuleBase" id="RU003516"/>
    </source>
</evidence>
<dbReference type="AlphaFoldDB" id="A0A6G1HNL7"/>
<evidence type="ECO:0000256" key="1">
    <source>
        <dbReference type="ARBA" id="ARBA00015083"/>
    </source>
</evidence>
<keyword evidence="5 7" id="KW-0539">Nucleus</keyword>
<dbReference type="GO" id="GO:0008301">
    <property type="term" value="F:DNA binding, bending"/>
    <property type="evidence" value="ECO:0007669"/>
    <property type="project" value="InterPro"/>
</dbReference>
<evidence type="ECO:0000256" key="6">
    <source>
        <dbReference type="ARBA" id="ARBA00035106"/>
    </source>
</evidence>
<accession>A0A6G1HNL7</accession>
<dbReference type="GO" id="GO:0005634">
    <property type="term" value="C:nucleus"/>
    <property type="evidence" value="ECO:0007669"/>
    <property type="project" value="UniProtKB-SubCell"/>
</dbReference>
<evidence type="ECO:0000256" key="5">
    <source>
        <dbReference type="ARBA" id="ARBA00023242"/>
    </source>
</evidence>
<evidence type="ECO:0000259" key="8">
    <source>
        <dbReference type="PROSITE" id="PS51325"/>
    </source>
</evidence>
<evidence type="ECO:0000256" key="3">
    <source>
        <dbReference type="ARBA" id="ARBA00023125"/>
    </source>
</evidence>
<evidence type="ECO:0000313" key="10">
    <source>
        <dbReference type="Proteomes" id="UP000799640"/>
    </source>
</evidence>
<gene>
    <name evidence="9" type="ORF">EJ06DRAFT_584435</name>
</gene>
<dbReference type="OrthoDB" id="5398665at2759"/>
<organism evidence="9 10">
    <name type="scientific">Trichodelitschia bisporula</name>
    <dbReference type="NCBI Taxonomy" id="703511"/>
    <lineage>
        <taxon>Eukaryota</taxon>
        <taxon>Fungi</taxon>
        <taxon>Dikarya</taxon>
        <taxon>Ascomycota</taxon>
        <taxon>Pezizomycotina</taxon>
        <taxon>Dothideomycetes</taxon>
        <taxon>Dothideomycetes incertae sedis</taxon>
        <taxon>Phaeotrichales</taxon>
        <taxon>Phaeotrichaceae</taxon>
        <taxon>Trichodelitschia</taxon>
    </lineage>
</organism>
<dbReference type="GO" id="GO:0045895">
    <property type="term" value="P:positive regulation of mating-type specific transcription, DNA-templated"/>
    <property type="evidence" value="ECO:0007669"/>
    <property type="project" value="InterPro"/>
</dbReference>
<name>A0A6G1HNL7_9PEZI</name>
<comment type="subcellular location">
    <subcellularLocation>
        <location evidence="7">Nucleus</location>
    </subcellularLocation>
</comment>
<keyword evidence="2 7" id="KW-0805">Transcription regulation</keyword>
<feature type="domain" description="Alpha box" evidence="8">
    <location>
        <begin position="132"/>
        <end position="187"/>
    </location>
</feature>
<comment type="function">
    <text evidence="6">Mating type proteins are sequence specific DNA-binding proteins that act as master switches in fungal differentiation by controlling gene expression in a cell type-specific fashion. Transcriptional activator that induces the transcription of alpha-specific genes.</text>
</comment>
<keyword evidence="4 7" id="KW-0804">Transcription</keyword>
<keyword evidence="10" id="KW-1185">Reference proteome</keyword>
<dbReference type="Proteomes" id="UP000799640">
    <property type="component" value="Unassembled WGS sequence"/>
</dbReference>
<reference evidence="9" key="1">
    <citation type="journal article" date="2020" name="Stud. Mycol.">
        <title>101 Dothideomycetes genomes: a test case for predicting lifestyles and emergence of pathogens.</title>
        <authorList>
            <person name="Haridas S."/>
            <person name="Albert R."/>
            <person name="Binder M."/>
            <person name="Bloem J."/>
            <person name="Labutti K."/>
            <person name="Salamov A."/>
            <person name="Andreopoulos B."/>
            <person name="Baker S."/>
            <person name="Barry K."/>
            <person name="Bills G."/>
            <person name="Bluhm B."/>
            <person name="Cannon C."/>
            <person name="Castanera R."/>
            <person name="Culley D."/>
            <person name="Daum C."/>
            <person name="Ezra D."/>
            <person name="Gonzalez J."/>
            <person name="Henrissat B."/>
            <person name="Kuo A."/>
            <person name="Liang C."/>
            <person name="Lipzen A."/>
            <person name="Lutzoni F."/>
            <person name="Magnuson J."/>
            <person name="Mondo S."/>
            <person name="Nolan M."/>
            <person name="Ohm R."/>
            <person name="Pangilinan J."/>
            <person name="Park H.-J."/>
            <person name="Ramirez L."/>
            <person name="Alfaro M."/>
            <person name="Sun H."/>
            <person name="Tritt A."/>
            <person name="Yoshinaga Y."/>
            <person name="Zwiers L.-H."/>
            <person name="Turgeon B."/>
            <person name="Goodwin S."/>
            <person name="Spatafora J."/>
            <person name="Crous P."/>
            <person name="Grigoriev I."/>
        </authorList>
    </citation>
    <scope>NUCLEOTIDE SEQUENCE</scope>
    <source>
        <strain evidence="9">CBS 262.69</strain>
    </source>
</reference>
<protein>
    <recommendedName>
        <fullName evidence="1">Mating-type protein MAT-1</fullName>
    </recommendedName>
</protein>
<dbReference type="PROSITE" id="PS51325">
    <property type="entry name" value="ALPHA_BOX"/>
    <property type="match status" value="1"/>
</dbReference>
<evidence type="ECO:0000313" key="9">
    <source>
        <dbReference type="EMBL" id="KAF2397504.1"/>
    </source>
</evidence>
<dbReference type="InterPro" id="IPR006856">
    <property type="entry name" value="MATalpha_HMGbox"/>
</dbReference>
<dbReference type="EMBL" id="ML996703">
    <property type="protein sequence ID" value="KAF2397504.1"/>
    <property type="molecule type" value="Genomic_DNA"/>
</dbReference>